<comment type="caution">
    <text evidence="3">The sequence shown here is derived from an EMBL/GenBank/DDBJ whole genome shotgun (WGS) entry which is preliminary data.</text>
</comment>
<accession>A0A830ECY8</accession>
<reference evidence="3" key="2">
    <citation type="submission" date="2020-09" db="EMBL/GenBank/DDBJ databases">
        <authorList>
            <person name="Sun Q."/>
            <person name="Ohkuma M."/>
        </authorList>
    </citation>
    <scope>NUCLEOTIDE SEQUENCE</scope>
    <source>
        <strain evidence="3">JCM 14359</strain>
    </source>
</reference>
<evidence type="ECO:0000313" key="3">
    <source>
        <dbReference type="EMBL" id="GGJ13707.1"/>
    </source>
</evidence>
<name>A0A830ECY8_9EURY</name>
<dbReference type="RefSeq" id="WP_188787815.1">
    <property type="nucleotide sequence ID" value="NZ_BMOC01000017.1"/>
</dbReference>
<dbReference type="Pfam" id="PF23921">
    <property type="entry name" value="DUF7260"/>
    <property type="match status" value="1"/>
</dbReference>
<keyword evidence="1" id="KW-0175">Coiled coil</keyword>
<evidence type="ECO:0000313" key="4">
    <source>
        <dbReference type="Proteomes" id="UP000653099"/>
    </source>
</evidence>
<organism evidence="3 4">
    <name type="scientific">Halobellus salinus</name>
    <dbReference type="NCBI Taxonomy" id="931585"/>
    <lineage>
        <taxon>Archaea</taxon>
        <taxon>Methanobacteriati</taxon>
        <taxon>Methanobacteriota</taxon>
        <taxon>Stenosarchaea group</taxon>
        <taxon>Halobacteria</taxon>
        <taxon>Halobacteriales</taxon>
        <taxon>Haloferacaceae</taxon>
        <taxon>Halobellus</taxon>
    </lineage>
</organism>
<feature type="domain" description="DUF7260" evidence="2">
    <location>
        <begin position="19"/>
        <end position="249"/>
    </location>
</feature>
<dbReference type="InterPro" id="IPR055684">
    <property type="entry name" value="DUF7260"/>
</dbReference>
<dbReference type="AlphaFoldDB" id="A0A830ECY8"/>
<keyword evidence="4" id="KW-1185">Reference proteome</keyword>
<evidence type="ECO:0000259" key="2">
    <source>
        <dbReference type="Pfam" id="PF23921"/>
    </source>
</evidence>
<evidence type="ECO:0000256" key="1">
    <source>
        <dbReference type="SAM" id="Coils"/>
    </source>
</evidence>
<feature type="coiled-coil region" evidence="1">
    <location>
        <begin position="142"/>
        <end position="169"/>
    </location>
</feature>
<proteinExistence type="predicted"/>
<sequence length="259" mass="28824">MTATAVRTTTDSRSVPGDLRACLNAEQRAVAAEAEAFDAFVDRIREIEAEPPVPSGVRGIAHRSGGSGLRRVETAYAETVMSVSHYDTDYGDTYRESVVTEFGPEVGVALADGRRFQPHLKRAVIGTANSCRADRESFLETLEIESESLSAVEDALRGIEQELREFESGSASTRGYGALEAEWRRLGVIAEELTRVSTTRQRAIIRQRREFVMPSEAPDTPTYLYDEFDDDYPVLSVCVRLHTRVQRCKSDRERELAGV</sequence>
<dbReference type="EMBL" id="BMOC01000017">
    <property type="protein sequence ID" value="GGJ13707.1"/>
    <property type="molecule type" value="Genomic_DNA"/>
</dbReference>
<reference evidence="3" key="1">
    <citation type="journal article" date="2014" name="Int. J. Syst. Evol. Microbiol.">
        <title>Complete genome sequence of Corynebacterium casei LMG S-19264T (=DSM 44701T), isolated from a smear-ripened cheese.</title>
        <authorList>
            <consortium name="US DOE Joint Genome Institute (JGI-PGF)"/>
            <person name="Walter F."/>
            <person name="Albersmeier A."/>
            <person name="Kalinowski J."/>
            <person name="Ruckert C."/>
        </authorList>
    </citation>
    <scope>NUCLEOTIDE SEQUENCE</scope>
    <source>
        <strain evidence="3">JCM 14359</strain>
    </source>
</reference>
<dbReference type="OrthoDB" id="206489at2157"/>
<dbReference type="Proteomes" id="UP000653099">
    <property type="component" value="Unassembled WGS sequence"/>
</dbReference>
<gene>
    <name evidence="3" type="ORF">GCM10008995_24470</name>
</gene>
<protein>
    <recommendedName>
        <fullName evidence="2">DUF7260 domain-containing protein</fullName>
    </recommendedName>
</protein>